<protein>
    <submittedName>
        <fullName evidence="3">Uncharacterized protein</fullName>
    </submittedName>
</protein>
<sequence>WLCCTYNTRKRQSVVCRFPNGKLVLYCKGADNVIYECLADGNYDIKKTSREHLEQFGIAGLRTLCLAYRDLSMDKYNS</sequence>
<comment type="subcellular location">
    <subcellularLocation>
        <location evidence="1">Endomembrane system</location>
    </subcellularLocation>
</comment>
<proteinExistence type="predicted"/>
<reference evidence="3" key="2">
    <citation type="submission" date="2018-03" db="EMBL/GenBank/DDBJ databases">
        <title>The Triticum urartu genome reveals the dynamic nature of wheat genome evolution.</title>
        <authorList>
            <person name="Ling H."/>
            <person name="Ma B."/>
            <person name="Shi X."/>
            <person name="Liu H."/>
            <person name="Dong L."/>
            <person name="Sun H."/>
            <person name="Cao Y."/>
            <person name="Gao Q."/>
            <person name="Zheng S."/>
            <person name="Li Y."/>
            <person name="Yu Y."/>
            <person name="Du H."/>
            <person name="Qi M."/>
            <person name="Li Y."/>
            <person name="Yu H."/>
            <person name="Cui Y."/>
            <person name="Wang N."/>
            <person name="Chen C."/>
            <person name="Wu H."/>
            <person name="Zhao Y."/>
            <person name="Zhang J."/>
            <person name="Li Y."/>
            <person name="Zhou W."/>
            <person name="Zhang B."/>
            <person name="Hu W."/>
            <person name="Eijk M."/>
            <person name="Tang J."/>
            <person name="Witsenboer H."/>
            <person name="Zhao S."/>
            <person name="Li Z."/>
            <person name="Zhang A."/>
            <person name="Wang D."/>
            <person name="Liang C."/>
        </authorList>
    </citation>
    <scope>NUCLEOTIDE SEQUENCE [LARGE SCALE GENOMIC DNA]</scope>
    <source>
        <strain evidence="3">cv. G1812</strain>
    </source>
</reference>
<dbReference type="PANTHER" id="PTHR24092:SF180">
    <property type="entry name" value="PHOSPHOLIPID-TRANSPORTING ATPASE DNF1-RELATED"/>
    <property type="match status" value="1"/>
</dbReference>
<dbReference type="GO" id="GO:0005802">
    <property type="term" value="C:trans-Golgi network"/>
    <property type="evidence" value="ECO:0007669"/>
    <property type="project" value="TreeGrafter"/>
</dbReference>
<accession>A0A8R7UBX5</accession>
<dbReference type="GO" id="GO:0048194">
    <property type="term" value="P:Golgi vesicle budding"/>
    <property type="evidence" value="ECO:0007669"/>
    <property type="project" value="TreeGrafter"/>
</dbReference>
<name>A0A8R7UBX5_TRIUA</name>
<dbReference type="Gramene" id="TuG1812G0400003028.01.T01">
    <property type="protein sequence ID" value="TuG1812G0400003028.01.T01"/>
    <property type="gene ID" value="TuG1812G0400003028.01"/>
</dbReference>
<evidence type="ECO:0000256" key="2">
    <source>
        <dbReference type="ARBA" id="ARBA00022448"/>
    </source>
</evidence>
<dbReference type="GO" id="GO:0000139">
    <property type="term" value="C:Golgi membrane"/>
    <property type="evidence" value="ECO:0007669"/>
    <property type="project" value="GOC"/>
</dbReference>
<dbReference type="Gene3D" id="3.40.1110.10">
    <property type="entry name" value="Calcium-transporting ATPase, cytoplasmic domain N"/>
    <property type="match status" value="1"/>
</dbReference>
<dbReference type="SUPFAM" id="SSF81660">
    <property type="entry name" value="Metal cation-transporting ATPase, ATP-binding domain N"/>
    <property type="match status" value="1"/>
</dbReference>
<evidence type="ECO:0000313" key="3">
    <source>
        <dbReference type="EnsemblPlants" id="TuG1812G0400003028.01.T01"/>
    </source>
</evidence>
<keyword evidence="4" id="KW-1185">Reference proteome</keyword>
<evidence type="ECO:0000256" key="1">
    <source>
        <dbReference type="ARBA" id="ARBA00004308"/>
    </source>
</evidence>
<dbReference type="Proteomes" id="UP000015106">
    <property type="component" value="Chromosome 4"/>
</dbReference>
<evidence type="ECO:0000313" key="4">
    <source>
        <dbReference type="Proteomes" id="UP000015106"/>
    </source>
</evidence>
<organism evidence="3 4">
    <name type="scientific">Triticum urartu</name>
    <name type="common">Red wild einkorn</name>
    <name type="synonym">Crithodium urartu</name>
    <dbReference type="NCBI Taxonomy" id="4572"/>
    <lineage>
        <taxon>Eukaryota</taxon>
        <taxon>Viridiplantae</taxon>
        <taxon>Streptophyta</taxon>
        <taxon>Embryophyta</taxon>
        <taxon>Tracheophyta</taxon>
        <taxon>Spermatophyta</taxon>
        <taxon>Magnoliopsida</taxon>
        <taxon>Liliopsida</taxon>
        <taxon>Poales</taxon>
        <taxon>Poaceae</taxon>
        <taxon>BOP clade</taxon>
        <taxon>Pooideae</taxon>
        <taxon>Triticodae</taxon>
        <taxon>Triticeae</taxon>
        <taxon>Triticinae</taxon>
        <taxon>Triticum</taxon>
    </lineage>
</organism>
<dbReference type="GO" id="GO:0005886">
    <property type="term" value="C:plasma membrane"/>
    <property type="evidence" value="ECO:0007669"/>
    <property type="project" value="TreeGrafter"/>
</dbReference>
<dbReference type="GO" id="GO:0045332">
    <property type="term" value="P:phospholipid translocation"/>
    <property type="evidence" value="ECO:0007669"/>
    <property type="project" value="TreeGrafter"/>
</dbReference>
<dbReference type="GO" id="GO:0140326">
    <property type="term" value="F:ATPase-coupled intramembrane lipid transporter activity"/>
    <property type="evidence" value="ECO:0007669"/>
    <property type="project" value="TreeGrafter"/>
</dbReference>
<reference evidence="4" key="1">
    <citation type="journal article" date="2013" name="Nature">
        <title>Draft genome of the wheat A-genome progenitor Triticum urartu.</title>
        <authorList>
            <person name="Ling H.Q."/>
            <person name="Zhao S."/>
            <person name="Liu D."/>
            <person name="Wang J."/>
            <person name="Sun H."/>
            <person name="Zhang C."/>
            <person name="Fan H."/>
            <person name="Li D."/>
            <person name="Dong L."/>
            <person name="Tao Y."/>
            <person name="Gao C."/>
            <person name="Wu H."/>
            <person name="Li Y."/>
            <person name="Cui Y."/>
            <person name="Guo X."/>
            <person name="Zheng S."/>
            <person name="Wang B."/>
            <person name="Yu K."/>
            <person name="Liang Q."/>
            <person name="Yang W."/>
            <person name="Lou X."/>
            <person name="Chen J."/>
            <person name="Feng M."/>
            <person name="Jian J."/>
            <person name="Zhang X."/>
            <person name="Luo G."/>
            <person name="Jiang Y."/>
            <person name="Liu J."/>
            <person name="Wang Z."/>
            <person name="Sha Y."/>
            <person name="Zhang B."/>
            <person name="Wu H."/>
            <person name="Tang D."/>
            <person name="Shen Q."/>
            <person name="Xue P."/>
            <person name="Zou S."/>
            <person name="Wang X."/>
            <person name="Liu X."/>
            <person name="Wang F."/>
            <person name="Yang Y."/>
            <person name="An X."/>
            <person name="Dong Z."/>
            <person name="Zhang K."/>
            <person name="Zhang X."/>
            <person name="Luo M.C."/>
            <person name="Dvorak J."/>
            <person name="Tong Y."/>
            <person name="Wang J."/>
            <person name="Yang H."/>
            <person name="Li Z."/>
            <person name="Wang D."/>
            <person name="Zhang A."/>
            <person name="Wang J."/>
        </authorList>
    </citation>
    <scope>NUCLEOTIDE SEQUENCE</scope>
    <source>
        <strain evidence="4">cv. G1812</strain>
    </source>
</reference>
<reference evidence="3" key="3">
    <citation type="submission" date="2022-06" db="UniProtKB">
        <authorList>
            <consortium name="EnsemblPlants"/>
        </authorList>
    </citation>
    <scope>IDENTIFICATION</scope>
</reference>
<dbReference type="GO" id="GO:0000166">
    <property type="term" value="F:nucleotide binding"/>
    <property type="evidence" value="ECO:0007669"/>
    <property type="project" value="InterPro"/>
</dbReference>
<dbReference type="EnsemblPlants" id="TuG1812G0400003028.01.T01">
    <property type="protein sequence ID" value="TuG1812G0400003028.01.T01"/>
    <property type="gene ID" value="TuG1812G0400003028.01"/>
</dbReference>
<dbReference type="AlphaFoldDB" id="A0A8R7UBX5"/>
<dbReference type="Pfam" id="PF13246">
    <property type="entry name" value="Cation_ATPase"/>
    <property type="match status" value="1"/>
</dbReference>
<dbReference type="PANTHER" id="PTHR24092">
    <property type="entry name" value="PROBABLE PHOSPHOLIPID-TRANSPORTING ATPASE"/>
    <property type="match status" value="1"/>
</dbReference>
<keyword evidence="2" id="KW-0813">Transport</keyword>
<dbReference type="InterPro" id="IPR023299">
    <property type="entry name" value="ATPase_P-typ_cyto_dom_N"/>
</dbReference>